<organism evidence="1 2">
    <name type="scientific">[Candida] subhashii</name>
    <dbReference type="NCBI Taxonomy" id="561895"/>
    <lineage>
        <taxon>Eukaryota</taxon>
        <taxon>Fungi</taxon>
        <taxon>Dikarya</taxon>
        <taxon>Ascomycota</taxon>
        <taxon>Saccharomycotina</taxon>
        <taxon>Pichiomycetes</taxon>
        <taxon>Debaryomycetaceae</taxon>
        <taxon>Spathaspora</taxon>
    </lineage>
</organism>
<gene>
    <name evidence="1" type="ORF">J8A68_001943</name>
</gene>
<dbReference type="GeneID" id="73468744"/>
<dbReference type="EMBL" id="JAGSYN010000077">
    <property type="protein sequence ID" value="KAG7664533.1"/>
    <property type="molecule type" value="Genomic_DNA"/>
</dbReference>
<dbReference type="OrthoDB" id="5865767at2759"/>
<dbReference type="Proteomes" id="UP000694255">
    <property type="component" value="Unassembled WGS sequence"/>
</dbReference>
<name>A0A8J5UJF8_9ASCO</name>
<protein>
    <submittedName>
        <fullName evidence="1">Uncharacterized protein</fullName>
    </submittedName>
</protein>
<accession>A0A8J5UJF8</accession>
<evidence type="ECO:0000313" key="2">
    <source>
        <dbReference type="Proteomes" id="UP000694255"/>
    </source>
</evidence>
<dbReference type="RefSeq" id="XP_049264765.1">
    <property type="nucleotide sequence ID" value="XM_049405640.1"/>
</dbReference>
<keyword evidence="2" id="KW-1185">Reference proteome</keyword>
<comment type="caution">
    <text evidence="1">The sequence shown here is derived from an EMBL/GenBank/DDBJ whole genome shotgun (WGS) entry which is preliminary data.</text>
</comment>
<dbReference type="PANTHER" id="PTHR37283">
    <property type="entry name" value="PH DOMAIN-CONTAINING PROTEIN YHR131C"/>
    <property type="match status" value="1"/>
</dbReference>
<sequence length="472" mass="53497">MATLPEYSEPNDSLPGYSPGLNYYGLALTKTEFLTPYHSNTGSRAWKPVLLHLNSTQLNIYDLNVEKKLSNLIVCLYSHLNSLDELVMEMNQTYKKNTSFDTESTTSDDLNDIIAGDAYGGNSERSIIHSSKLSKLKLKLKHQRNQKTLSLIKNYYDLLKDNKFLFEPSESQEGYNNIKQYQGQLINSYSLAHLQLGEAPSLNQVISAMYKEENIYTQQNNSTLVKYKNVLRLRIEYKQILLQFWSFPAMNNWYRNLVIGRDLSFPLEMRNISRLKSIPSRNSRRANALLMATAAAADYGHISGLGEDAIPLGVFRSGNFISKEDREDAVVDDGEESVASISPSLFDRRGSVVTTDSNSSVASDFQSTTIFGFKFYSTESTYTTLEKQYISNCIPDLNSFDKWCGKLITISNVDHFVRDTNNPEIYISSATITGLVCSLDRNAHKMKNQGNTKTFLIHERGLFSIELNENNF</sequence>
<dbReference type="PANTHER" id="PTHR37283:SF1">
    <property type="entry name" value="PH DOMAIN-CONTAINING PROTEIN YHR131C"/>
    <property type="match status" value="1"/>
</dbReference>
<reference evidence="1 2" key="1">
    <citation type="journal article" date="2021" name="DNA Res.">
        <title>Genome analysis of Candida subhashii reveals its hybrid nature and dual mitochondrial genome conformations.</title>
        <authorList>
            <person name="Mixao V."/>
            <person name="Hegedusova E."/>
            <person name="Saus E."/>
            <person name="Pryszcz L.P."/>
            <person name="Cillingova A."/>
            <person name="Nosek J."/>
            <person name="Gabaldon T."/>
        </authorList>
    </citation>
    <scope>NUCLEOTIDE SEQUENCE [LARGE SCALE GENOMIC DNA]</scope>
    <source>
        <strain evidence="1 2">CBS 10753</strain>
    </source>
</reference>
<proteinExistence type="predicted"/>
<dbReference type="AlphaFoldDB" id="A0A8J5UJF8"/>
<evidence type="ECO:0000313" key="1">
    <source>
        <dbReference type="EMBL" id="KAG7664533.1"/>
    </source>
</evidence>